<evidence type="ECO:0000313" key="2">
    <source>
        <dbReference type="Proteomes" id="UP001299876"/>
    </source>
</evidence>
<proteinExistence type="predicted"/>
<dbReference type="Proteomes" id="UP001299876">
    <property type="component" value="Unassembled WGS sequence"/>
</dbReference>
<comment type="caution">
    <text evidence="1">The sequence shown here is derived from an EMBL/GenBank/DDBJ whole genome shotgun (WGS) entry which is preliminary data.</text>
</comment>
<sequence>MIQAPNISSKAVHSNLAAIAACMDELAIHMVESADTLRNSPVSEISGNSIAKTVSGMEERAQQIRTITAGFRQSGDIAIFDQACKLAGWHPNREALEMLQVAH</sequence>
<organism evidence="1 2">
    <name type="scientific">Pseudomonas violetae</name>
    <dbReference type="NCBI Taxonomy" id="2915813"/>
    <lineage>
        <taxon>Bacteria</taxon>
        <taxon>Pseudomonadati</taxon>
        <taxon>Pseudomonadota</taxon>
        <taxon>Gammaproteobacteria</taxon>
        <taxon>Pseudomonadales</taxon>
        <taxon>Pseudomonadaceae</taxon>
        <taxon>Pseudomonas</taxon>
    </lineage>
</organism>
<accession>A0ABT0ETE3</accession>
<dbReference type="RefSeq" id="WP_247286768.1">
    <property type="nucleotide sequence ID" value="NZ_JAKNRW010000001.1"/>
</dbReference>
<gene>
    <name evidence="1" type="ORF">L9059_02150</name>
</gene>
<evidence type="ECO:0000313" key="1">
    <source>
        <dbReference type="EMBL" id="MCK1789008.1"/>
    </source>
</evidence>
<protein>
    <submittedName>
        <fullName evidence="1">Uncharacterized protein</fullName>
    </submittedName>
</protein>
<dbReference type="EMBL" id="JAKNRW010000001">
    <property type="protein sequence ID" value="MCK1789008.1"/>
    <property type="molecule type" value="Genomic_DNA"/>
</dbReference>
<reference evidence="1 2" key="1">
    <citation type="submission" date="2022-02" db="EMBL/GenBank/DDBJ databases">
        <title>Comparative genomics of the first Antarctic Pseudomonas spp. capable of biotransforming 2,4,6-Trinitrotoluene.</title>
        <authorList>
            <person name="Cabrera M.A."/>
            <person name="Marquez S.L."/>
            <person name="Perez-Donoso J.M."/>
        </authorList>
    </citation>
    <scope>NUCLEOTIDE SEQUENCE [LARGE SCALE GENOMIC DNA]</scope>
    <source>
        <strain evidence="1 2">TNT19</strain>
    </source>
</reference>
<name>A0ABT0ETE3_9PSED</name>
<keyword evidence="2" id="KW-1185">Reference proteome</keyword>